<dbReference type="PANTHER" id="PTHR47628">
    <property type="match status" value="1"/>
</dbReference>
<dbReference type="RefSeq" id="WP_034515310.1">
    <property type="nucleotide sequence ID" value="NZ_BAYX01000006.1"/>
</dbReference>
<comment type="caution">
    <text evidence="4">The sequence shown here is derived from an EMBL/GenBank/DDBJ whole genome shotgun (WGS) entry which is preliminary data.</text>
</comment>
<accession>A0AA87Q1N9</accession>
<dbReference type="InterPro" id="IPR028082">
    <property type="entry name" value="Peripla_BP_I"/>
</dbReference>
<keyword evidence="2" id="KW-0732">Signal</keyword>
<dbReference type="PANTHER" id="PTHR47628:SF1">
    <property type="entry name" value="ALIPHATIC AMIDASE EXPRESSION-REGULATING PROTEIN"/>
    <property type="match status" value="1"/>
</dbReference>
<evidence type="ECO:0000313" key="5">
    <source>
        <dbReference type="Proteomes" id="UP000026941"/>
    </source>
</evidence>
<dbReference type="Proteomes" id="UP000026941">
    <property type="component" value="Unassembled WGS sequence"/>
</dbReference>
<dbReference type="Gene3D" id="3.40.50.2300">
    <property type="match status" value="2"/>
</dbReference>
<dbReference type="CDD" id="cd06358">
    <property type="entry name" value="PBP1_NHase"/>
    <property type="match status" value="1"/>
</dbReference>
<feature type="domain" description="Leucine-binding protein" evidence="3">
    <location>
        <begin position="3"/>
        <end position="304"/>
    </location>
</feature>
<proteinExistence type="inferred from homology"/>
<name>A0AA87Q1N9_RHIRH</name>
<dbReference type="AlphaFoldDB" id="A0AA87Q1N9"/>
<dbReference type="EMBL" id="BAYX01000006">
    <property type="protein sequence ID" value="GAJ93738.1"/>
    <property type="molecule type" value="Genomic_DNA"/>
</dbReference>
<organism evidence="4 5">
    <name type="scientific">Rhizobium rhizogenes NBRC 13257</name>
    <dbReference type="NCBI Taxonomy" id="1220581"/>
    <lineage>
        <taxon>Bacteria</taxon>
        <taxon>Pseudomonadati</taxon>
        <taxon>Pseudomonadota</taxon>
        <taxon>Alphaproteobacteria</taxon>
        <taxon>Hyphomicrobiales</taxon>
        <taxon>Rhizobiaceae</taxon>
        <taxon>Rhizobium/Agrobacterium group</taxon>
        <taxon>Rhizobium</taxon>
    </lineage>
</organism>
<sequence>MFTIRLGLLTAQSGSAGLWAPSAEACGRLAVDEINRASGILRRPVELSVIDAGSTSETAGRAAAHAIRFDGVHGIIGMVPSYAREAVAAATNDTVPFVYTPQFEGFAPERQVMTTGETADELLAPAINWLSENSGARRYFLCGNDYVWPRSSLSIARKLIQRAGGIVTGESFVPVGVLDYDEILDRIKTTRADVVLPYFLGSDAIEFNRAFCAAGLSSSVLRFTSAIDETIVYGLAPHETENLYVSSAYFSSIRSRNNGAFLERYHMAYGENPPPANAFGQSCYEGVYSLAALVEEAGGFDTKQLGRLYGRILQQRTARGSEPKAVVGGRHPVHVARLDGYDFKILASA</sequence>
<gene>
    <name evidence="4" type="ORF">RRH01S_06_03590</name>
</gene>
<comment type="similarity">
    <text evidence="1">Belongs to the leucine-binding protein family.</text>
</comment>
<evidence type="ECO:0000313" key="4">
    <source>
        <dbReference type="EMBL" id="GAJ93738.1"/>
    </source>
</evidence>
<evidence type="ECO:0000256" key="2">
    <source>
        <dbReference type="ARBA" id="ARBA00022729"/>
    </source>
</evidence>
<evidence type="ECO:0000256" key="1">
    <source>
        <dbReference type="ARBA" id="ARBA00010062"/>
    </source>
</evidence>
<dbReference type="SUPFAM" id="SSF53822">
    <property type="entry name" value="Periplasmic binding protein-like I"/>
    <property type="match status" value="1"/>
</dbReference>
<reference evidence="4 5" key="1">
    <citation type="submission" date="2014-05" db="EMBL/GenBank/DDBJ databases">
        <title>Whole genome shotgun sequence of Rhizobium rhizogenes NBRC 13257.</title>
        <authorList>
            <person name="Katano-Makiyama Y."/>
            <person name="Hosoyama A."/>
            <person name="Hashimoto M."/>
            <person name="Hosoyama Y."/>
            <person name="Noguchi M."/>
            <person name="Tsuchikane K."/>
            <person name="Kimura A."/>
            <person name="Ohji S."/>
            <person name="Ichikawa N."/>
            <person name="Yamazoe A."/>
            <person name="Fujita N."/>
        </authorList>
    </citation>
    <scope>NUCLEOTIDE SEQUENCE [LARGE SCALE GENOMIC DNA]</scope>
    <source>
        <strain evidence="4 5">NBRC 13257</strain>
    </source>
</reference>
<dbReference type="InterPro" id="IPR028081">
    <property type="entry name" value="Leu-bd"/>
</dbReference>
<protein>
    <submittedName>
        <fullName evidence="4">Aliphatic amidase regulator</fullName>
    </submittedName>
</protein>
<dbReference type="Pfam" id="PF13458">
    <property type="entry name" value="Peripla_BP_6"/>
    <property type="match status" value="1"/>
</dbReference>
<evidence type="ECO:0000259" key="3">
    <source>
        <dbReference type="Pfam" id="PF13458"/>
    </source>
</evidence>